<keyword evidence="2" id="KW-1185">Reference proteome</keyword>
<sequence>MNPSHPPELLTWLLDPTDPGPRYLALRDLLHRPADDPELVAARAAAHRDGPIAAILADMADDGHWGKPGPGYGPKYRSTVWAMIALGQLGASAADDERVARAGAYLLDQALCPGGQFAYNGRPAGTFDCLQGNLLTALLDLGVDDPRLDGAYDWMARTVTGEGIAPRGTGSSANAARCNAERRYTAYKSGPLFRCGANNNLSCAWGAAKVMLAFGKLPPGRRTPLIDEAIRQGAEFLLAGEPATAPWPNGYAAAPSGNWWKFGFPVFYVADLLQVAEALLAVGYGDDPRLAPTLALIAAKADADGRWPLEYHYNGKMWPGVAFGRLGAPNKWVTMRALRINEFTTD</sequence>
<organism evidence="1 2">
    <name type="scientific">Candidatus Promineifilum breve</name>
    <dbReference type="NCBI Taxonomy" id="1806508"/>
    <lineage>
        <taxon>Bacteria</taxon>
        <taxon>Bacillati</taxon>
        <taxon>Chloroflexota</taxon>
        <taxon>Ardenticatenia</taxon>
        <taxon>Candidatus Promineifilales</taxon>
        <taxon>Candidatus Promineifilaceae</taxon>
        <taxon>Candidatus Promineifilum</taxon>
    </lineage>
</organism>
<dbReference type="Proteomes" id="UP000215027">
    <property type="component" value="Chromosome II"/>
</dbReference>
<name>A0A160T8R5_9CHLR</name>
<dbReference type="SUPFAM" id="SSF48239">
    <property type="entry name" value="Terpenoid cyclases/Protein prenyltransferases"/>
    <property type="match status" value="2"/>
</dbReference>
<gene>
    <name evidence="1" type="ORF">CFX0092_B0041</name>
</gene>
<dbReference type="EMBL" id="LN890656">
    <property type="protein sequence ID" value="CUS05575.1"/>
    <property type="molecule type" value="Genomic_DNA"/>
</dbReference>
<accession>A0A160T8R5</accession>
<evidence type="ECO:0000313" key="2">
    <source>
        <dbReference type="Proteomes" id="UP000215027"/>
    </source>
</evidence>
<dbReference type="Gene3D" id="1.50.10.20">
    <property type="match status" value="1"/>
</dbReference>
<reference evidence="1" key="1">
    <citation type="submission" date="2016-01" db="EMBL/GenBank/DDBJ databases">
        <authorList>
            <person name="Mcilroy J.S."/>
            <person name="Karst M S."/>
            <person name="Albertsen M."/>
        </authorList>
    </citation>
    <scope>NUCLEOTIDE SEQUENCE</scope>
    <source>
        <strain evidence="1">Cfx-K</strain>
    </source>
</reference>
<dbReference type="InterPro" id="IPR008930">
    <property type="entry name" value="Terpenoid_cyclase/PrenylTrfase"/>
</dbReference>
<dbReference type="AlphaFoldDB" id="A0A160T8R5"/>
<dbReference type="OrthoDB" id="370326at2"/>
<evidence type="ECO:0000313" key="1">
    <source>
        <dbReference type="EMBL" id="CUS05575.1"/>
    </source>
</evidence>
<protein>
    <submittedName>
        <fullName evidence="1">Nitrogenase subunit NifH (ATPase)-like protein</fullName>
    </submittedName>
</protein>
<proteinExistence type="predicted"/>
<dbReference type="RefSeq" id="WP_095044970.1">
    <property type="nucleotide sequence ID" value="NZ_LN890656.1"/>
</dbReference>
<dbReference type="KEGG" id="pbf:CFX0092_B0041"/>